<dbReference type="RefSeq" id="WP_272141525.1">
    <property type="nucleotide sequence ID" value="NZ_JAQNDM010000002.1"/>
</dbReference>
<dbReference type="Proteomes" id="UP001221838">
    <property type="component" value="Unassembled WGS sequence"/>
</dbReference>
<sequence>MKTYQARWMVQVALSSLLWAASAADAQAQLCQPNMSDSPMPRRVFLSTQPKDGAAELYVAGGVATLLRLPVAADPVGTRLLGWEGRFEPLLLGGRSVVLVPLQNLAPEDRFMLLVTLADGRELPFTVTSSSARVDGQVDIYIDPESPEAVRTVLEEKRQEVRSLKAENHRQREEGTSVDHALAALLARNEVAMTPFIEDDKWLLSEEGLDVEVTVFVSKRKKAVNRKAAVVLKVTNKDAVRPWVLQEARLTTWATREQRPFALRTTPSPVAPGESARIAVVTDFASFDSGTGTDKLVLEIFRDGGHRQVYVELVPKERR</sequence>
<gene>
    <name evidence="2" type="ORF">POL68_23990</name>
</gene>
<organism evidence="2 3">
    <name type="scientific">Stigmatella ashevillensis</name>
    <dbReference type="NCBI Taxonomy" id="2995309"/>
    <lineage>
        <taxon>Bacteria</taxon>
        <taxon>Pseudomonadati</taxon>
        <taxon>Myxococcota</taxon>
        <taxon>Myxococcia</taxon>
        <taxon>Myxococcales</taxon>
        <taxon>Cystobacterineae</taxon>
        <taxon>Archangiaceae</taxon>
        <taxon>Stigmatella</taxon>
    </lineage>
</organism>
<dbReference type="NCBIfam" id="TIGR02268">
    <property type="entry name" value="Myxococcus xanthus paralogous family TIGR02268"/>
    <property type="match status" value="1"/>
</dbReference>
<feature type="signal peptide" evidence="1">
    <location>
        <begin position="1"/>
        <end position="28"/>
    </location>
</feature>
<keyword evidence="1" id="KW-0732">Signal</keyword>
<reference evidence="2 3" key="1">
    <citation type="submission" date="2022-11" db="EMBL/GenBank/DDBJ databases">
        <title>Minimal conservation of predation-associated metabolite biosynthetic gene clusters underscores biosynthetic potential of Myxococcota including descriptions for ten novel species: Archangium lansinium sp. nov., Myxococcus landrumus sp. nov., Nannocystis bai.</title>
        <authorList>
            <person name="Ahearne A."/>
            <person name="Stevens C."/>
            <person name="Dowd S."/>
        </authorList>
    </citation>
    <scope>NUCLEOTIDE SEQUENCE [LARGE SCALE GENOMIC DNA]</scope>
    <source>
        <strain evidence="2 3">NCWAL01</strain>
    </source>
</reference>
<keyword evidence="3" id="KW-1185">Reference proteome</keyword>
<dbReference type="EMBL" id="JAQNDM010000002">
    <property type="protein sequence ID" value="MDC0711553.1"/>
    <property type="molecule type" value="Genomic_DNA"/>
</dbReference>
<name>A0ABT5DEL0_9BACT</name>
<evidence type="ECO:0000313" key="3">
    <source>
        <dbReference type="Proteomes" id="UP001221838"/>
    </source>
</evidence>
<proteinExistence type="predicted"/>
<accession>A0ABT5DEL0</accession>
<comment type="caution">
    <text evidence="2">The sequence shown here is derived from an EMBL/GenBank/DDBJ whole genome shotgun (WGS) entry which is preliminary data.</text>
</comment>
<evidence type="ECO:0000313" key="2">
    <source>
        <dbReference type="EMBL" id="MDC0711553.1"/>
    </source>
</evidence>
<dbReference type="InterPro" id="IPR011754">
    <property type="entry name" value="Mxa_paralog_2268"/>
</dbReference>
<evidence type="ECO:0000256" key="1">
    <source>
        <dbReference type="SAM" id="SignalP"/>
    </source>
</evidence>
<protein>
    <submittedName>
        <fullName evidence="2">DUF2381 family protein</fullName>
    </submittedName>
</protein>
<dbReference type="Pfam" id="PF09544">
    <property type="entry name" value="DUF2381"/>
    <property type="match status" value="1"/>
</dbReference>
<feature type="chain" id="PRO_5047412438" evidence="1">
    <location>
        <begin position="29"/>
        <end position="319"/>
    </location>
</feature>